<keyword evidence="4" id="KW-0521">NADP</keyword>
<dbReference type="InterPro" id="IPR036188">
    <property type="entry name" value="FAD/NAD-bd_sf"/>
</dbReference>
<dbReference type="InterPro" id="IPR002937">
    <property type="entry name" value="Amino_oxidase"/>
</dbReference>
<organism evidence="7 8">
    <name type="scientific">Halorientalis brevis</name>
    <dbReference type="NCBI Taxonomy" id="1126241"/>
    <lineage>
        <taxon>Archaea</taxon>
        <taxon>Methanobacteriati</taxon>
        <taxon>Methanobacteriota</taxon>
        <taxon>Stenosarchaea group</taxon>
        <taxon>Halobacteria</taxon>
        <taxon>Halobacteriales</taxon>
        <taxon>Haloarculaceae</taxon>
        <taxon>Halorientalis</taxon>
    </lineage>
</organism>
<dbReference type="Gene3D" id="3.50.50.60">
    <property type="entry name" value="FAD/NAD(P)-binding domain"/>
    <property type="match status" value="2"/>
</dbReference>
<evidence type="ECO:0000256" key="2">
    <source>
        <dbReference type="ARBA" id="ARBA00022729"/>
    </source>
</evidence>
<keyword evidence="1" id="KW-0285">Flavoprotein</keyword>
<accession>A0ABD6C8Y3</accession>
<dbReference type="PANTHER" id="PTHR46091">
    <property type="entry name" value="BLR7054 PROTEIN"/>
    <property type="match status" value="1"/>
</dbReference>
<dbReference type="Pfam" id="PF01593">
    <property type="entry name" value="Amino_oxidase"/>
    <property type="match status" value="1"/>
</dbReference>
<evidence type="ECO:0000256" key="3">
    <source>
        <dbReference type="ARBA" id="ARBA00022827"/>
    </source>
</evidence>
<keyword evidence="8" id="KW-1185">Reference proteome</keyword>
<comment type="caution">
    <text evidence="7">The sequence shown here is derived from an EMBL/GenBank/DDBJ whole genome shotgun (WGS) entry which is preliminary data.</text>
</comment>
<dbReference type="AlphaFoldDB" id="A0ABD6C8Y3"/>
<keyword evidence="2" id="KW-0732">Signal</keyword>
<keyword evidence="5" id="KW-0520">NAD</keyword>
<evidence type="ECO:0000256" key="4">
    <source>
        <dbReference type="ARBA" id="ARBA00022857"/>
    </source>
</evidence>
<evidence type="ECO:0000313" key="8">
    <source>
        <dbReference type="Proteomes" id="UP001597119"/>
    </source>
</evidence>
<dbReference type="Proteomes" id="UP001597119">
    <property type="component" value="Unassembled WGS sequence"/>
</dbReference>
<keyword evidence="3" id="KW-0274">FAD</keyword>
<dbReference type="InterPro" id="IPR052206">
    <property type="entry name" value="Retinol_saturase"/>
</dbReference>
<dbReference type="PANTHER" id="PTHR46091:SF3">
    <property type="entry name" value="AMINE OXIDASE DOMAIN-CONTAINING PROTEIN"/>
    <property type="match status" value="1"/>
</dbReference>
<evidence type="ECO:0000313" key="7">
    <source>
        <dbReference type="EMBL" id="MFD1586342.1"/>
    </source>
</evidence>
<evidence type="ECO:0000259" key="6">
    <source>
        <dbReference type="Pfam" id="PF01593"/>
    </source>
</evidence>
<evidence type="ECO:0000256" key="1">
    <source>
        <dbReference type="ARBA" id="ARBA00022630"/>
    </source>
</evidence>
<sequence>MHDTIVVGAGLGGLTAGAKLATAGQDVLVLEKHTIPGGYATTFQRGECEFEVSLHEIDGLDEGDAKREVFAELGVFDAVEFEPVPNYRVRHGDGDVTLPHGREAMEAALVEAFPEEAAGIERFFDVVCRIREEISEFPMSGGSLRTLLTAPFTSPTLLRYRKTTLGEFLDSLVDDERLKLLLSFNYAYYNDDPYTLALPFFAAGQGSYLAGGGHYVKGGSQALSDHLASVVEDAGGSVELGRLVTDILVEDGRATGVRHEKTNTGTDARTDRARTVVANGAIPNVAEHLLPDPHGADLHAEIGDFERGPSLTTLYLAFETPLCELGNDHYSTFVVDESVDALSETATNSHASFGRRSFAFVDYSQVAADLAPEGQSTGTVATLDEWDNWAGLTDEEYRQKKAHVKDVLLRRLDEQIPGAADAVAHAELATPKTMHRYTRNPGGAVYGFAQTPSQSLLNRQIRAPVSDLYFASAWSFPGGGFSGAILSGYGAASNVLQRDSRAEPAAAD</sequence>
<reference evidence="7 8" key="1">
    <citation type="journal article" date="2019" name="Int. J. Syst. Evol. Microbiol.">
        <title>The Global Catalogue of Microorganisms (GCM) 10K type strain sequencing project: providing services to taxonomists for standard genome sequencing and annotation.</title>
        <authorList>
            <consortium name="The Broad Institute Genomics Platform"/>
            <consortium name="The Broad Institute Genome Sequencing Center for Infectious Disease"/>
            <person name="Wu L."/>
            <person name="Ma J."/>
        </authorList>
    </citation>
    <scope>NUCLEOTIDE SEQUENCE [LARGE SCALE GENOMIC DNA]</scope>
    <source>
        <strain evidence="7 8">CGMCC 1.12125</strain>
    </source>
</reference>
<protein>
    <submittedName>
        <fullName evidence="7">Phytoene desaturase family protein</fullName>
    </submittedName>
</protein>
<feature type="domain" description="Amine oxidase" evidence="6">
    <location>
        <begin position="11"/>
        <end position="496"/>
    </location>
</feature>
<dbReference type="SUPFAM" id="SSF51905">
    <property type="entry name" value="FAD/NAD(P)-binding domain"/>
    <property type="match status" value="1"/>
</dbReference>
<dbReference type="EMBL" id="JBHUDJ010000002">
    <property type="protein sequence ID" value="MFD1586342.1"/>
    <property type="molecule type" value="Genomic_DNA"/>
</dbReference>
<dbReference type="RefSeq" id="WP_247379976.1">
    <property type="nucleotide sequence ID" value="NZ_JALLGV010000007.1"/>
</dbReference>
<gene>
    <name evidence="7" type="ORF">ACFR9U_05075</name>
</gene>
<evidence type="ECO:0000256" key="5">
    <source>
        <dbReference type="ARBA" id="ARBA00023027"/>
    </source>
</evidence>
<name>A0ABD6C8Y3_9EURY</name>
<proteinExistence type="predicted"/>